<evidence type="ECO:0008006" key="15">
    <source>
        <dbReference type="Google" id="ProtNLM"/>
    </source>
</evidence>
<dbReference type="SUPFAM" id="SSF52540">
    <property type="entry name" value="P-loop containing nucleoside triphosphate hydrolases"/>
    <property type="match status" value="2"/>
</dbReference>
<evidence type="ECO:0000256" key="1">
    <source>
        <dbReference type="ARBA" id="ARBA00004141"/>
    </source>
</evidence>
<dbReference type="InterPro" id="IPR036640">
    <property type="entry name" value="ABC1_TM_sf"/>
</dbReference>
<comment type="subcellular location">
    <subcellularLocation>
        <location evidence="1">Membrane</location>
        <topology evidence="1">Multi-pass membrane protein</topology>
    </subcellularLocation>
</comment>
<feature type="transmembrane region" description="Helical" evidence="10">
    <location>
        <begin position="1022"/>
        <end position="1054"/>
    </location>
</feature>
<organism evidence="13 14">
    <name type="scientific">Cardiocondyla obscurior</name>
    <dbReference type="NCBI Taxonomy" id="286306"/>
    <lineage>
        <taxon>Eukaryota</taxon>
        <taxon>Metazoa</taxon>
        <taxon>Ecdysozoa</taxon>
        <taxon>Arthropoda</taxon>
        <taxon>Hexapoda</taxon>
        <taxon>Insecta</taxon>
        <taxon>Pterygota</taxon>
        <taxon>Neoptera</taxon>
        <taxon>Endopterygota</taxon>
        <taxon>Hymenoptera</taxon>
        <taxon>Apocrita</taxon>
        <taxon>Aculeata</taxon>
        <taxon>Formicoidea</taxon>
        <taxon>Formicidae</taxon>
        <taxon>Myrmicinae</taxon>
        <taxon>Cardiocondyla</taxon>
    </lineage>
</organism>
<dbReference type="FunFam" id="3.40.50.300:FF:000163">
    <property type="entry name" value="Multidrug resistance-associated protein member 4"/>
    <property type="match status" value="1"/>
</dbReference>
<keyword evidence="3" id="KW-0813">Transport</keyword>
<keyword evidence="5" id="KW-0547">Nucleotide-binding</keyword>
<evidence type="ECO:0000256" key="7">
    <source>
        <dbReference type="ARBA" id="ARBA00022989"/>
    </source>
</evidence>
<evidence type="ECO:0000256" key="10">
    <source>
        <dbReference type="SAM" id="Phobius"/>
    </source>
</evidence>
<dbReference type="Proteomes" id="UP001430953">
    <property type="component" value="Unassembled WGS sequence"/>
</dbReference>
<evidence type="ECO:0000256" key="6">
    <source>
        <dbReference type="ARBA" id="ARBA00022840"/>
    </source>
</evidence>
<comment type="similarity">
    <text evidence="2">Belongs to the ABC transporter superfamily. ABCC family. Conjugate transporter (TC 3.A.1.208) subfamily.</text>
</comment>
<feature type="transmembrane region" description="Helical" evidence="10">
    <location>
        <begin position="138"/>
        <end position="154"/>
    </location>
</feature>
<feature type="compositionally biased region" description="Acidic residues" evidence="9">
    <location>
        <begin position="739"/>
        <end position="748"/>
    </location>
</feature>
<accession>A0AAW2EPV6</accession>
<evidence type="ECO:0000259" key="11">
    <source>
        <dbReference type="PROSITE" id="PS50893"/>
    </source>
</evidence>
<evidence type="ECO:0000256" key="5">
    <source>
        <dbReference type="ARBA" id="ARBA00022741"/>
    </source>
</evidence>
<reference evidence="13 14" key="1">
    <citation type="submission" date="2023-03" db="EMBL/GenBank/DDBJ databases">
        <title>High recombination rates correlate with genetic variation in Cardiocondyla obscurior ants.</title>
        <authorList>
            <person name="Errbii M."/>
        </authorList>
    </citation>
    <scope>NUCLEOTIDE SEQUENCE [LARGE SCALE GENOMIC DNA]</scope>
    <source>
        <strain evidence="13">Alpha-2009</strain>
        <tissue evidence="13">Whole body</tissue>
    </source>
</reference>
<keyword evidence="4 10" id="KW-0812">Transmembrane</keyword>
<evidence type="ECO:0000256" key="3">
    <source>
        <dbReference type="ARBA" id="ARBA00022448"/>
    </source>
</evidence>
<dbReference type="SMART" id="SM00382">
    <property type="entry name" value="AAA"/>
    <property type="match status" value="2"/>
</dbReference>
<dbReference type="GO" id="GO:0016020">
    <property type="term" value="C:membrane"/>
    <property type="evidence" value="ECO:0007669"/>
    <property type="project" value="UniProtKB-SubCell"/>
</dbReference>
<dbReference type="GO" id="GO:0005524">
    <property type="term" value="F:ATP binding"/>
    <property type="evidence" value="ECO:0007669"/>
    <property type="project" value="UniProtKB-KW"/>
</dbReference>
<evidence type="ECO:0000256" key="2">
    <source>
        <dbReference type="ARBA" id="ARBA00009726"/>
    </source>
</evidence>
<feature type="transmembrane region" description="Helical" evidence="10">
    <location>
        <begin position="931"/>
        <end position="962"/>
    </location>
</feature>
<gene>
    <name evidence="13" type="ORF">PUN28_016534</name>
</gene>
<dbReference type="InterPro" id="IPR003439">
    <property type="entry name" value="ABC_transporter-like_ATP-bd"/>
</dbReference>
<dbReference type="CDD" id="cd03244">
    <property type="entry name" value="ABCC_MRP_domain2"/>
    <property type="match status" value="1"/>
</dbReference>
<feature type="transmembrane region" description="Helical" evidence="10">
    <location>
        <begin position="109"/>
        <end position="126"/>
    </location>
</feature>
<feature type="transmembrane region" description="Helical" evidence="10">
    <location>
        <begin position="354"/>
        <end position="373"/>
    </location>
</feature>
<dbReference type="FunFam" id="1.20.1560.10:FF:000014">
    <property type="entry name" value="Multidrug resistance-associated protein member 4"/>
    <property type="match status" value="1"/>
</dbReference>
<evidence type="ECO:0000313" key="14">
    <source>
        <dbReference type="Proteomes" id="UP001430953"/>
    </source>
</evidence>
<dbReference type="InterPro" id="IPR017871">
    <property type="entry name" value="ABC_transporter-like_CS"/>
</dbReference>
<dbReference type="FunFam" id="3.40.50.300:FF:000482">
    <property type="entry name" value="Multidrug resistance-associated protein member 4"/>
    <property type="match status" value="1"/>
</dbReference>
<dbReference type="InterPro" id="IPR050173">
    <property type="entry name" value="ABC_transporter_C-like"/>
</dbReference>
<dbReference type="InterPro" id="IPR003593">
    <property type="entry name" value="AAA+_ATPase"/>
</dbReference>
<name>A0AAW2EPV6_9HYME</name>
<keyword evidence="14" id="KW-1185">Reference proteome</keyword>
<dbReference type="Pfam" id="PF00664">
    <property type="entry name" value="ABC_membrane"/>
    <property type="match status" value="2"/>
</dbReference>
<dbReference type="GO" id="GO:0016887">
    <property type="term" value="F:ATP hydrolysis activity"/>
    <property type="evidence" value="ECO:0007669"/>
    <property type="project" value="InterPro"/>
</dbReference>
<dbReference type="Gene3D" id="1.20.1560.10">
    <property type="entry name" value="ABC transporter type 1, transmembrane domain"/>
    <property type="match status" value="2"/>
</dbReference>
<feature type="domain" description="ABC transporter" evidence="11">
    <location>
        <begin position="480"/>
        <end position="703"/>
    </location>
</feature>
<feature type="domain" description="ABC transmembrane type-1" evidence="12">
    <location>
        <begin position="848"/>
        <end position="1089"/>
    </location>
</feature>
<dbReference type="InterPro" id="IPR027417">
    <property type="entry name" value="P-loop_NTPase"/>
</dbReference>
<dbReference type="Pfam" id="PF00005">
    <property type="entry name" value="ABC_tran"/>
    <property type="match status" value="2"/>
</dbReference>
<keyword evidence="6" id="KW-0067">ATP-binding</keyword>
<keyword evidence="8 10" id="KW-0472">Membrane</keyword>
<feature type="transmembrane region" description="Helical" evidence="10">
    <location>
        <begin position="849"/>
        <end position="871"/>
    </location>
</feature>
<dbReference type="PROSITE" id="PS50893">
    <property type="entry name" value="ABC_TRANSPORTER_2"/>
    <property type="match status" value="2"/>
</dbReference>
<feature type="transmembrane region" description="Helical" evidence="10">
    <location>
        <begin position="210"/>
        <end position="232"/>
    </location>
</feature>
<evidence type="ECO:0000313" key="13">
    <source>
        <dbReference type="EMBL" id="KAL0104960.1"/>
    </source>
</evidence>
<proteinExistence type="inferred from homology"/>
<evidence type="ECO:0000256" key="8">
    <source>
        <dbReference type="ARBA" id="ARBA00023136"/>
    </source>
</evidence>
<evidence type="ECO:0000259" key="12">
    <source>
        <dbReference type="PROSITE" id="PS50929"/>
    </source>
</evidence>
<keyword evidence="7 10" id="KW-1133">Transmembrane helix</keyword>
<dbReference type="PANTHER" id="PTHR24223:SF456">
    <property type="entry name" value="MULTIDRUG RESISTANCE-ASSOCIATED PROTEIN LETHAL(2)03659"/>
    <property type="match status" value="1"/>
</dbReference>
<feature type="domain" description="ABC transmembrane type-1" evidence="12">
    <location>
        <begin position="110"/>
        <end position="365"/>
    </location>
</feature>
<dbReference type="FunFam" id="1.20.1560.10:FF:000026">
    <property type="entry name" value="Multidrug resistance-associated protein lethal(2)03659"/>
    <property type="match status" value="1"/>
</dbReference>
<evidence type="ECO:0000256" key="9">
    <source>
        <dbReference type="SAM" id="MobiDB-lite"/>
    </source>
</evidence>
<feature type="compositionally biased region" description="Polar residues" evidence="9">
    <location>
        <begin position="723"/>
        <end position="738"/>
    </location>
</feature>
<evidence type="ECO:0000256" key="4">
    <source>
        <dbReference type="ARBA" id="ARBA00022692"/>
    </source>
</evidence>
<feature type="transmembrane region" description="Helical" evidence="10">
    <location>
        <begin position="238"/>
        <end position="256"/>
    </location>
</feature>
<dbReference type="PROSITE" id="PS00211">
    <property type="entry name" value="ABC_TRANSPORTER_1"/>
    <property type="match status" value="2"/>
</dbReference>
<dbReference type="Gene3D" id="3.40.50.300">
    <property type="entry name" value="P-loop containing nucleotide triphosphate hydrolases"/>
    <property type="match status" value="2"/>
</dbReference>
<dbReference type="InterPro" id="IPR011527">
    <property type="entry name" value="ABC1_TM_dom"/>
</dbReference>
<feature type="transmembrane region" description="Helical" evidence="10">
    <location>
        <begin position="321"/>
        <end position="342"/>
    </location>
</feature>
<dbReference type="EMBL" id="JADYXP020000019">
    <property type="protein sequence ID" value="KAL0104960.1"/>
    <property type="molecule type" value="Genomic_DNA"/>
</dbReference>
<dbReference type="CDD" id="cd03250">
    <property type="entry name" value="ABCC_MRP_domain1"/>
    <property type="match status" value="1"/>
</dbReference>
<sequence>MHIYFVFETDTAPCEDNVIKMLYHLVSTISWTISLFKTGYKKTLQPDDLFDPLKVDRANLLGDRLDRRWNIELENSKKWKRSPSLSRTIFRTFLWEYSMLGILQILNEFVIRLGVPLMLGGLLRYFRKDSVELYENALWYGAGICIATGMYVISGNQTIFGAYHVGAKVRVAVCSVVYRKALRLSKTALGETAPGKVVNLVANDVNRFDYVSILIHYMWSAPLSTLIVAYILYQEVGFAGLIGIAAVFVVVPFQSYTGKLSSKFRLQTAIKTDERVRLMDEIISGVQVIKMYAWEKPFCAMVELARKLELRVVTKSSYIRGIYMTFNLFTTRMALYCTLVSMLMFGSDLTADKIFIVSSYFSILAHTMAGMFVRGVAELAECMVAIRRLQGFLMLDEFQGSNIVLSKAYCSYANSDSKRISKQDLPYIDDDVDNQLEPQEEEENSKKSIGLMVGANDFLNNTANFIEEEKHSIPNPNWAINMINVTAKWEEKQSENILENLNLEIEKGKLYAVIGMVGNGKSSFLSAILGEITLTEGEVKVNGGISYASQEPWVFGSTVRQNILFGQPYERQRYQKVIKACALSRDFKQFPQGDQTVVGERGSSLSGGQKARINLARALYRQSDIYLLDDPLSAVDAHVSKHLFHECIQRYLAGKTRILATHQLQYIKEVDAIILIEQGKIKYFSQYQYLLEYRPEYGVLLATKNETTDDTFVEKPINMRQFSSSSNRSRATEVSSGGTDDEEEEEDAEMLYDGLEGTSRGVVKGSIFAKYFQTGANLYLAFTVLCLFIITQFMVSLNDYFMPFLVSYVEALNYEAKHVSWNQTDENYMNTTNTHEYSVIKDNMVMNYVYIYTGIVLAIFFVGITRSVVFYKTCMICSQRLHDMMFSALIRTGMRFFDTNPSGRILNRFSKDVGAIDELLPKAILDSGQMYMLVFGSLIVTCVVNPIFLVPVVSIVGIFYWIRKVYLKTSKNIKRLEGISRSPVFTHLNATLNGLTTIRAYCAQDILKREFDKLQDTHMSTIYMYIVTSMAFAFSLDMFCFLLISIVTFVFLLLHQSFTGGEVGLAITQVMSMTGLIQWGMRQSAEVTNQMMAVERVFEYIQLPAEPNLKDRGAYVKKKDKTLALPSNAPKTWPDQGCIKFINVYMRYADEDPPVLNSLNLVIYPGEKVGIVGRTGAGKSSLISALFRLAKVEGIIEIDGADTALIALEDLRRNISIIPQDPVLFSGTLRRNLDPFNEFPDTDLWEALEEVELKETVTTNGNGLESRVLDRGSNYSVGQRQLVCLARAILRNNRILMLDEATANVDPHTDALIQRTIRKKFATCTMLTVAHRLNTIMDSDKILVMDKGRMSEYDHPHMLLKNSYSQFTLLVRETGPDMYNQLVKMAKQAYANKYGKT</sequence>
<feature type="region of interest" description="Disordered" evidence="9">
    <location>
        <begin position="723"/>
        <end position="748"/>
    </location>
</feature>
<protein>
    <recommendedName>
        <fullName evidence="15">Multidrug resistance-associated protein lethal(2)03659</fullName>
    </recommendedName>
</protein>
<dbReference type="SUPFAM" id="SSF90123">
    <property type="entry name" value="ABC transporter transmembrane region"/>
    <property type="match status" value="2"/>
</dbReference>
<feature type="domain" description="ABC transporter" evidence="11">
    <location>
        <begin position="1139"/>
        <end position="1372"/>
    </location>
</feature>
<comment type="caution">
    <text evidence="13">The sequence shown here is derived from an EMBL/GenBank/DDBJ whole genome shotgun (WGS) entry which is preliminary data.</text>
</comment>
<dbReference type="PROSITE" id="PS50929">
    <property type="entry name" value="ABC_TM1F"/>
    <property type="match status" value="2"/>
</dbReference>
<dbReference type="GO" id="GO:0140359">
    <property type="term" value="F:ABC-type transporter activity"/>
    <property type="evidence" value="ECO:0007669"/>
    <property type="project" value="InterPro"/>
</dbReference>
<feature type="transmembrane region" description="Helical" evidence="10">
    <location>
        <begin position="776"/>
        <end position="795"/>
    </location>
</feature>
<dbReference type="PANTHER" id="PTHR24223">
    <property type="entry name" value="ATP-BINDING CASSETTE SUB-FAMILY C"/>
    <property type="match status" value="1"/>
</dbReference>